<evidence type="ECO:0000256" key="2">
    <source>
        <dbReference type="ARBA" id="ARBA00022679"/>
    </source>
</evidence>
<dbReference type="GO" id="GO:0003841">
    <property type="term" value="F:1-acylglycerol-3-phosphate O-acyltransferase activity"/>
    <property type="evidence" value="ECO:0007669"/>
    <property type="project" value="TreeGrafter"/>
</dbReference>
<evidence type="ECO:0000259" key="4">
    <source>
        <dbReference type="SMART" id="SM00563"/>
    </source>
</evidence>
<protein>
    <submittedName>
        <fullName evidence="5">1-acyl-sn-glycerol-3-phosphate acyltransferase</fullName>
    </submittedName>
</protein>
<feature type="domain" description="Phospholipid/glycerol acyltransferase" evidence="4">
    <location>
        <begin position="30"/>
        <end position="153"/>
    </location>
</feature>
<dbReference type="GO" id="GO:0006654">
    <property type="term" value="P:phosphatidic acid biosynthetic process"/>
    <property type="evidence" value="ECO:0007669"/>
    <property type="project" value="TreeGrafter"/>
</dbReference>
<dbReference type="SMART" id="SM00563">
    <property type="entry name" value="PlsC"/>
    <property type="match status" value="1"/>
</dbReference>
<evidence type="ECO:0000313" key="5">
    <source>
        <dbReference type="EMBL" id="GHD17425.1"/>
    </source>
</evidence>
<reference evidence="5" key="1">
    <citation type="journal article" date="2014" name="Int. J. Syst. Evol. Microbiol.">
        <title>Complete genome sequence of Corynebacterium casei LMG S-19264T (=DSM 44701T), isolated from a smear-ripened cheese.</title>
        <authorList>
            <consortium name="US DOE Joint Genome Institute (JGI-PGF)"/>
            <person name="Walter F."/>
            <person name="Albersmeier A."/>
            <person name="Kalinowski J."/>
            <person name="Ruckert C."/>
        </authorList>
    </citation>
    <scope>NUCLEOTIDE SEQUENCE</scope>
    <source>
        <strain evidence="5">KCTC 42249</strain>
    </source>
</reference>
<gene>
    <name evidence="5" type="ORF">GCM10016234_26560</name>
</gene>
<sequence length="203" mass="22296">MIDHILIGLARFLVGGRPEWRGTQPSLRQRIYFANHGSHLDTILLWAAIPTRLRPTTHPVAAADYWGKGRLRRSVALDLLNAVLVDRSGGGAASGQDPLAPLEETLERGHSLIIFPEGTRGGEKLPAAFKSGLFRLATRFPQVELVPVYLENMSRAFPRGAFLPVPISCHVRFGAPLYIEGGETKEAFLERAREAIVALAEVN</sequence>
<dbReference type="EMBL" id="BMZQ01000002">
    <property type="protein sequence ID" value="GHD17425.1"/>
    <property type="molecule type" value="Genomic_DNA"/>
</dbReference>
<comment type="caution">
    <text evidence="5">The sequence shown here is derived from an EMBL/GenBank/DDBJ whole genome shotgun (WGS) entry which is preliminary data.</text>
</comment>
<keyword evidence="2" id="KW-0808">Transferase</keyword>
<dbReference type="CDD" id="cd07989">
    <property type="entry name" value="LPLAT_AGPAT-like"/>
    <property type="match status" value="1"/>
</dbReference>
<dbReference type="Proteomes" id="UP000630142">
    <property type="component" value="Unassembled WGS sequence"/>
</dbReference>
<proteinExistence type="predicted"/>
<dbReference type="PANTHER" id="PTHR10434:SF11">
    <property type="entry name" value="1-ACYL-SN-GLYCEROL-3-PHOSPHATE ACYLTRANSFERASE"/>
    <property type="match status" value="1"/>
</dbReference>
<evidence type="ECO:0000256" key="3">
    <source>
        <dbReference type="ARBA" id="ARBA00023315"/>
    </source>
</evidence>
<dbReference type="InterPro" id="IPR002123">
    <property type="entry name" value="Plipid/glycerol_acylTrfase"/>
</dbReference>
<dbReference type="RefSeq" id="WP_189504584.1">
    <property type="nucleotide sequence ID" value="NZ_BMZQ01000002.1"/>
</dbReference>
<comment type="pathway">
    <text evidence="1">Lipid metabolism.</text>
</comment>
<keyword evidence="6" id="KW-1185">Reference proteome</keyword>
<reference evidence="5" key="2">
    <citation type="submission" date="2020-09" db="EMBL/GenBank/DDBJ databases">
        <authorList>
            <person name="Sun Q."/>
            <person name="Kim S."/>
        </authorList>
    </citation>
    <scope>NUCLEOTIDE SEQUENCE</scope>
    <source>
        <strain evidence="5">KCTC 42249</strain>
    </source>
</reference>
<dbReference type="PANTHER" id="PTHR10434">
    <property type="entry name" value="1-ACYL-SN-GLYCEROL-3-PHOSPHATE ACYLTRANSFERASE"/>
    <property type="match status" value="1"/>
</dbReference>
<name>A0A8J3DSU5_9HYPH</name>
<accession>A0A8J3DSU5</accession>
<dbReference type="Pfam" id="PF01553">
    <property type="entry name" value="Acyltransferase"/>
    <property type="match status" value="1"/>
</dbReference>
<organism evidence="5 6">
    <name type="scientific">Tianweitania populi</name>
    <dbReference type="NCBI Taxonomy" id="1607949"/>
    <lineage>
        <taxon>Bacteria</taxon>
        <taxon>Pseudomonadati</taxon>
        <taxon>Pseudomonadota</taxon>
        <taxon>Alphaproteobacteria</taxon>
        <taxon>Hyphomicrobiales</taxon>
        <taxon>Phyllobacteriaceae</taxon>
        <taxon>Tianweitania</taxon>
    </lineage>
</organism>
<keyword evidence="3 5" id="KW-0012">Acyltransferase</keyword>
<evidence type="ECO:0000313" key="6">
    <source>
        <dbReference type="Proteomes" id="UP000630142"/>
    </source>
</evidence>
<dbReference type="SUPFAM" id="SSF69593">
    <property type="entry name" value="Glycerol-3-phosphate (1)-acyltransferase"/>
    <property type="match status" value="1"/>
</dbReference>
<dbReference type="AlphaFoldDB" id="A0A8J3DSU5"/>
<evidence type="ECO:0000256" key="1">
    <source>
        <dbReference type="ARBA" id="ARBA00005189"/>
    </source>
</evidence>